<evidence type="ECO:0000313" key="1">
    <source>
        <dbReference type="EMBL" id="CAG8580882.1"/>
    </source>
</evidence>
<sequence>RALLNHPNCINTQASKFTKDDVEALRVRFQPASEDHVIPNEKVEEFPEQYVCPRINRNMLGNSEFKGISESRTDVLVDNLLDISGLDEWPLNISAQPQSKLYILNEPCVSATPEFVINKETISMVIAEDKSLKNVSPRNDFGEMQIAGEILACGDENIRETGELFDQLDVGLPKKYSVAIKRWPGENKKRSGLDLADPDGRKTVLIALTKIRQFLLK</sequence>
<proteinExistence type="predicted"/>
<dbReference type="OrthoDB" id="2421681at2759"/>
<dbReference type="AlphaFoldDB" id="A0A9N9BTV4"/>
<accession>A0A9N9BTV4</accession>
<feature type="non-terminal residue" evidence="1">
    <location>
        <position position="217"/>
    </location>
</feature>
<protein>
    <submittedName>
        <fullName evidence="1">4879_t:CDS:1</fullName>
    </submittedName>
</protein>
<keyword evidence="2" id="KW-1185">Reference proteome</keyword>
<comment type="caution">
    <text evidence="1">The sequence shown here is derived from an EMBL/GenBank/DDBJ whole genome shotgun (WGS) entry which is preliminary data.</text>
</comment>
<dbReference type="Proteomes" id="UP000789508">
    <property type="component" value="Unassembled WGS sequence"/>
</dbReference>
<dbReference type="EMBL" id="CAJVPS010003017">
    <property type="protein sequence ID" value="CAG8580882.1"/>
    <property type="molecule type" value="Genomic_DNA"/>
</dbReference>
<name>A0A9N9BTV4_9GLOM</name>
<evidence type="ECO:0000313" key="2">
    <source>
        <dbReference type="Proteomes" id="UP000789508"/>
    </source>
</evidence>
<gene>
    <name evidence="1" type="ORF">ALEPTO_LOCUS7253</name>
</gene>
<organism evidence="1 2">
    <name type="scientific">Ambispora leptoticha</name>
    <dbReference type="NCBI Taxonomy" id="144679"/>
    <lineage>
        <taxon>Eukaryota</taxon>
        <taxon>Fungi</taxon>
        <taxon>Fungi incertae sedis</taxon>
        <taxon>Mucoromycota</taxon>
        <taxon>Glomeromycotina</taxon>
        <taxon>Glomeromycetes</taxon>
        <taxon>Archaeosporales</taxon>
        <taxon>Ambisporaceae</taxon>
        <taxon>Ambispora</taxon>
    </lineage>
</organism>
<reference evidence="1" key="1">
    <citation type="submission" date="2021-06" db="EMBL/GenBank/DDBJ databases">
        <authorList>
            <person name="Kallberg Y."/>
            <person name="Tangrot J."/>
            <person name="Rosling A."/>
        </authorList>
    </citation>
    <scope>NUCLEOTIDE SEQUENCE</scope>
    <source>
        <strain evidence="1">FL130A</strain>
    </source>
</reference>